<evidence type="ECO:0000256" key="3">
    <source>
        <dbReference type="SAM" id="MobiDB-lite"/>
    </source>
</evidence>
<feature type="region of interest" description="Disordered" evidence="3">
    <location>
        <begin position="1"/>
        <end position="342"/>
    </location>
</feature>
<evidence type="ECO:0000256" key="1">
    <source>
        <dbReference type="ARBA" id="ARBA00006461"/>
    </source>
</evidence>
<feature type="compositionally biased region" description="Low complexity" evidence="3">
    <location>
        <begin position="113"/>
        <end position="124"/>
    </location>
</feature>
<proteinExistence type="inferred from homology"/>
<feature type="compositionally biased region" description="Basic and acidic residues" evidence="3">
    <location>
        <begin position="367"/>
        <end position="384"/>
    </location>
</feature>
<dbReference type="AlphaFoldDB" id="G0S080"/>
<feature type="compositionally biased region" description="Basic and acidic residues" evidence="3">
    <location>
        <begin position="69"/>
        <end position="86"/>
    </location>
</feature>
<sequence length="390" mass="41834">MTISELLASITGEKATPSATPAPRSTVVQPKRKADNELRGDGPKKPRPVGTADQPLKPSGDNSKLPSRVAERSLDRAGDKPDKPDKPSLVSRSQTSKSVSEKPTVSASKAIVSKTSGTTSTTPSNGHKAVPSQTSASRPSATSSAPPKKRSYAEIMARAKANSELRESLGKIQHKSIERERKDLKVGDASKPKTIATKPSAPGKGSAAVTSAQNRTSHAPEARSGGSSDAAAGKKTAVAAPEKKLKKAAMATTGYMGTARPRSNPSTTAKGGASGNSSLGDRPRSTSRYGGPLSAPRRRYEDDDDDLDDFIEYDEDEEDGYAHRYRYDSYDDESDMEAGLSDIEDEELAAERAARLEDEEQEALERRLKREKEERKRRLLEQAKAKSGSR</sequence>
<feature type="compositionally biased region" description="Acidic residues" evidence="3">
    <location>
        <begin position="302"/>
        <end position="319"/>
    </location>
</feature>
<feature type="compositionally biased region" description="Acidic residues" evidence="3">
    <location>
        <begin position="330"/>
        <end position="342"/>
    </location>
</feature>
<feature type="compositionally biased region" description="Basic and acidic residues" evidence="3">
    <location>
        <begin position="320"/>
        <end position="329"/>
    </location>
</feature>
<evidence type="ECO:0000313" key="5">
    <source>
        <dbReference type="Proteomes" id="UP000008066"/>
    </source>
</evidence>
<feature type="compositionally biased region" description="Low complexity" evidence="3">
    <location>
        <begin position="131"/>
        <end position="146"/>
    </location>
</feature>
<dbReference type="InterPro" id="IPR013256">
    <property type="entry name" value="Chromatin_SPT2"/>
</dbReference>
<dbReference type="GO" id="GO:0006334">
    <property type="term" value="P:nucleosome assembly"/>
    <property type="evidence" value="ECO:0007669"/>
    <property type="project" value="TreeGrafter"/>
</dbReference>
<feature type="compositionally biased region" description="Low complexity" evidence="3">
    <location>
        <begin position="224"/>
        <end position="240"/>
    </location>
</feature>
<dbReference type="GO" id="GO:0003677">
    <property type="term" value="F:DNA binding"/>
    <property type="evidence" value="ECO:0007669"/>
    <property type="project" value="TreeGrafter"/>
</dbReference>
<dbReference type="RefSeq" id="XP_006691432.1">
    <property type="nucleotide sequence ID" value="XM_006691369.1"/>
</dbReference>
<dbReference type="OMA" id="QHKKVEK"/>
<reference evidence="4 5" key="1">
    <citation type="journal article" date="2011" name="Cell">
        <title>Insight into structure and assembly of the nuclear pore complex by utilizing the genome of a eukaryotic thermophile.</title>
        <authorList>
            <person name="Amlacher S."/>
            <person name="Sarges P."/>
            <person name="Flemming D."/>
            <person name="van Noort V."/>
            <person name="Kunze R."/>
            <person name="Devos D.P."/>
            <person name="Arumugam M."/>
            <person name="Bork P."/>
            <person name="Hurt E."/>
        </authorList>
    </citation>
    <scope>NUCLEOTIDE SEQUENCE [LARGE SCALE GENOMIC DNA]</scope>
    <source>
        <strain evidence="5">DSM 1495 / CBS 144.50 / IMI 039719</strain>
    </source>
</reference>
<evidence type="ECO:0000313" key="4">
    <source>
        <dbReference type="EMBL" id="EGS23241.1"/>
    </source>
</evidence>
<dbReference type="SMART" id="SM00784">
    <property type="entry name" value="SPT2"/>
    <property type="match status" value="1"/>
</dbReference>
<feature type="compositionally biased region" description="Basic and acidic residues" evidence="3">
    <location>
        <begin position="161"/>
        <end position="191"/>
    </location>
</feature>
<feature type="compositionally biased region" description="Basic and acidic residues" evidence="3">
    <location>
        <begin position="32"/>
        <end position="44"/>
    </location>
</feature>
<protein>
    <submittedName>
        <fullName evidence="4">Putative SPT2 chromatin protein</fullName>
    </submittedName>
</protein>
<dbReference type="GO" id="GO:0006360">
    <property type="term" value="P:transcription by RNA polymerase I"/>
    <property type="evidence" value="ECO:0007669"/>
    <property type="project" value="TreeGrafter"/>
</dbReference>
<gene>
    <name evidence="4" type="ORF">CTHT_0009070</name>
</gene>
<comment type="similarity">
    <text evidence="1">Belongs to the SPT2 family.</text>
</comment>
<name>G0S080_CHATD</name>
<dbReference type="GeneID" id="18254945"/>
<feature type="region of interest" description="Disordered" evidence="3">
    <location>
        <begin position="367"/>
        <end position="390"/>
    </location>
</feature>
<feature type="compositionally biased region" description="Polar residues" evidence="3">
    <location>
        <begin position="208"/>
        <end position="217"/>
    </location>
</feature>
<dbReference type="GO" id="GO:0042393">
    <property type="term" value="F:histone binding"/>
    <property type="evidence" value="ECO:0007669"/>
    <property type="project" value="TreeGrafter"/>
</dbReference>
<feature type="compositionally biased region" description="Low complexity" evidence="3">
    <location>
        <begin position="248"/>
        <end position="259"/>
    </location>
</feature>
<keyword evidence="5" id="KW-1185">Reference proteome</keyword>
<dbReference type="OrthoDB" id="5430658at2759"/>
<dbReference type="HOGENOM" id="CLU_049218_0_0_1"/>
<dbReference type="GO" id="GO:0005730">
    <property type="term" value="C:nucleolus"/>
    <property type="evidence" value="ECO:0007669"/>
    <property type="project" value="TreeGrafter"/>
</dbReference>
<accession>G0S080</accession>
<dbReference type="Proteomes" id="UP000008066">
    <property type="component" value="Unassembled WGS sequence"/>
</dbReference>
<organism evidence="5">
    <name type="scientific">Chaetomium thermophilum (strain DSM 1495 / CBS 144.50 / IMI 039719)</name>
    <name type="common">Thermochaetoides thermophila</name>
    <dbReference type="NCBI Taxonomy" id="759272"/>
    <lineage>
        <taxon>Eukaryota</taxon>
        <taxon>Fungi</taxon>
        <taxon>Dikarya</taxon>
        <taxon>Ascomycota</taxon>
        <taxon>Pezizomycotina</taxon>
        <taxon>Sordariomycetes</taxon>
        <taxon>Sordariomycetidae</taxon>
        <taxon>Sordariales</taxon>
        <taxon>Chaetomiaceae</taxon>
        <taxon>Thermochaetoides</taxon>
    </lineage>
</organism>
<dbReference type="PANTHER" id="PTHR22691:SF8">
    <property type="entry name" value="PROTEIN SPT2 HOMOLOG"/>
    <property type="match status" value="1"/>
</dbReference>
<dbReference type="KEGG" id="cthr:CTHT_0009070"/>
<dbReference type="PANTHER" id="PTHR22691">
    <property type="entry name" value="YEAST SPT2-RELATED"/>
    <property type="match status" value="1"/>
</dbReference>
<keyword evidence="2" id="KW-0175">Coiled coil</keyword>
<feature type="compositionally biased region" description="Polar residues" evidence="3">
    <location>
        <begin position="90"/>
        <end position="107"/>
    </location>
</feature>
<dbReference type="Pfam" id="PF08243">
    <property type="entry name" value="SPT2"/>
    <property type="match status" value="1"/>
</dbReference>
<evidence type="ECO:0000256" key="2">
    <source>
        <dbReference type="ARBA" id="ARBA00023054"/>
    </source>
</evidence>
<feature type="compositionally biased region" description="Polar residues" evidence="3">
    <location>
        <begin position="261"/>
        <end position="279"/>
    </location>
</feature>
<dbReference type="STRING" id="759272.G0S080"/>
<dbReference type="eggNOG" id="ENOG502SCZV">
    <property type="taxonomic scope" value="Eukaryota"/>
</dbReference>
<dbReference type="EMBL" id="GL988037">
    <property type="protein sequence ID" value="EGS23241.1"/>
    <property type="molecule type" value="Genomic_DNA"/>
</dbReference>